<reference evidence="1 2" key="1">
    <citation type="journal article" date="2018" name="BMC Genomics">
        <title>Whole genome sequencing and function prediction of 133 gut anaerobes isolated from chicken caecum in pure cultures.</title>
        <authorList>
            <person name="Medvecky M."/>
            <person name="Cejkova D."/>
            <person name="Polansky O."/>
            <person name="Karasova D."/>
            <person name="Kubasova T."/>
            <person name="Cizek A."/>
            <person name="Rychlik I."/>
        </authorList>
    </citation>
    <scope>NUCLEOTIDE SEQUENCE [LARGE SCALE GENOMIC DNA]</scope>
    <source>
        <strain evidence="1 2">An13</strain>
    </source>
</reference>
<keyword evidence="1" id="KW-0167">Capsid protein</keyword>
<proteinExistence type="predicted"/>
<keyword evidence="2" id="KW-1185">Reference proteome</keyword>
<dbReference type="RefSeq" id="WP_087359161.1">
    <property type="nucleotide sequence ID" value="NZ_NFLJ01000034.1"/>
</dbReference>
<dbReference type="OrthoDB" id="6440753at2"/>
<name>A0A1Y4STK2_9FIRM</name>
<dbReference type="Proteomes" id="UP000195305">
    <property type="component" value="Unassembled WGS sequence"/>
</dbReference>
<evidence type="ECO:0000313" key="2">
    <source>
        <dbReference type="Proteomes" id="UP000195305"/>
    </source>
</evidence>
<keyword evidence="1" id="KW-0946">Virion</keyword>
<sequence>MAQFDSKSFNEKAFKYSVERVPNMKMNELKKSRVLAGNTDIDNAFTTQNGTAYARIAFKGLADGEAVNYDGQTDITASRTKTYEQGVVVVGRAKAWVESDFSYDITGGVDFMENVAQQVAEYKDGLDQETILAILDGIFAMNTGAKNKEFVQKHTFVTDGNMTATTLNTATNKACGANKKKFALVFMHSDVSTNLENLNLIEHLKFTDKNGVQRELDLGTWNGKLVVIDDYMPIKVVTAHYERAEASDEGALKVVESSATAGEINKADVTADISDIAANEYVVLVGEYTEYTSYCLGEGSFSYKDVGAKVPYEMSRDPKTNGGEDTLYTRQRKIFSPRGISYEKAVQASLSPTDEELANGKNWSLVCSGETRETDRTYIDHRAIAICKIVSRG</sequence>
<gene>
    <name evidence="1" type="ORF">B5E75_10925</name>
</gene>
<accession>A0A1Y4STK2</accession>
<dbReference type="EMBL" id="NFLJ01000034">
    <property type="protein sequence ID" value="OUQ33244.1"/>
    <property type="molecule type" value="Genomic_DNA"/>
</dbReference>
<organism evidence="1 2">
    <name type="scientific">Massilimicrobiota timonensis</name>
    <dbReference type="NCBI Taxonomy" id="1776392"/>
    <lineage>
        <taxon>Bacteria</taxon>
        <taxon>Bacillati</taxon>
        <taxon>Bacillota</taxon>
        <taxon>Erysipelotrichia</taxon>
        <taxon>Erysipelotrichales</taxon>
        <taxon>Erysipelotrichaceae</taxon>
        <taxon>Massilimicrobiota</taxon>
    </lineage>
</organism>
<protein>
    <submittedName>
        <fullName evidence="1">Phage coat protein</fullName>
    </submittedName>
</protein>
<evidence type="ECO:0000313" key="1">
    <source>
        <dbReference type="EMBL" id="OUQ33244.1"/>
    </source>
</evidence>
<dbReference type="AlphaFoldDB" id="A0A1Y4STK2"/>
<comment type="caution">
    <text evidence="1">The sequence shown here is derived from an EMBL/GenBank/DDBJ whole genome shotgun (WGS) entry which is preliminary data.</text>
</comment>